<dbReference type="SUPFAM" id="SSF47473">
    <property type="entry name" value="EF-hand"/>
    <property type="match status" value="2"/>
</dbReference>
<dbReference type="InterPro" id="IPR017432">
    <property type="entry name" value="Distrobrevin"/>
</dbReference>
<accession>A0A8R1XUL1</accession>
<dbReference type="Proteomes" id="UP000024404">
    <property type="component" value="Unassembled WGS sequence"/>
</dbReference>
<evidence type="ECO:0000256" key="3">
    <source>
        <dbReference type="ARBA" id="ARBA00022490"/>
    </source>
</evidence>
<protein>
    <recommendedName>
        <fullName evidence="8">Dystrobrevin</fullName>
    </recommendedName>
</protein>
<dbReference type="Pfam" id="PF00569">
    <property type="entry name" value="ZZ"/>
    <property type="match status" value="1"/>
</dbReference>
<evidence type="ECO:0000256" key="4">
    <source>
        <dbReference type="ARBA" id="ARBA00022723"/>
    </source>
</evidence>
<dbReference type="GO" id="GO:0005277">
    <property type="term" value="F:acetylcholine transmembrane transporter activity"/>
    <property type="evidence" value="ECO:0007669"/>
    <property type="project" value="EnsemblMetazoa"/>
</dbReference>
<dbReference type="GO" id="GO:0032224">
    <property type="term" value="P:positive regulation of synaptic transmission, cholinergic"/>
    <property type="evidence" value="ECO:0007669"/>
    <property type="project" value="EnsemblMetazoa"/>
</dbReference>
<dbReference type="GO" id="GO:0008092">
    <property type="term" value="F:cytoskeletal protein binding"/>
    <property type="evidence" value="ECO:0007669"/>
    <property type="project" value="EnsemblMetazoa"/>
</dbReference>
<dbReference type="AlphaFoldDB" id="A0A8R1XUL1"/>
<keyword evidence="6" id="KW-0862">Zinc</keyword>
<dbReference type="InterPro" id="IPR015153">
    <property type="entry name" value="EF-hand_dom_typ1"/>
</dbReference>
<organism evidence="12 13">
    <name type="scientific">Onchocerca volvulus</name>
    <dbReference type="NCBI Taxonomy" id="6282"/>
    <lineage>
        <taxon>Eukaryota</taxon>
        <taxon>Metazoa</taxon>
        <taxon>Ecdysozoa</taxon>
        <taxon>Nematoda</taxon>
        <taxon>Chromadorea</taxon>
        <taxon>Rhabditida</taxon>
        <taxon>Spirurina</taxon>
        <taxon>Spiruromorpha</taxon>
        <taxon>Filarioidea</taxon>
        <taxon>Onchocercidae</taxon>
        <taxon>Onchocerca</taxon>
    </lineage>
</organism>
<feature type="domain" description="ZZ-type" evidence="11">
    <location>
        <begin position="255"/>
        <end position="311"/>
    </location>
</feature>
<dbReference type="OMA" id="MFLDIMA"/>
<evidence type="ECO:0000256" key="1">
    <source>
        <dbReference type="ARBA" id="ARBA00004496"/>
    </source>
</evidence>
<evidence type="ECO:0000313" key="13">
    <source>
        <dbReference type="Proteomes" id="UP000024404"/>
    </source>
</evidence>
<dbReference type="GO" id="GO:0040017">
    <property type="term" value="P:positive regulation of locomotion"/>
    <property type="evidence" value="ECO:0007669"/>
    <property type="project" value="EnsemblMetazoa"/>
</dbReference>
<comment type="similarity">
    <text evidence="2 8">Belongs to the dystrophin family. Dystrobrevin subfamily.</text>
</comment>
<dbReference type="GO" id="GO:0015870">
    <property type="term" value="P:acetylcholine transport"/>
    <property type="evidence" value="ECO:0007669"/>
    <property type="project" value="EnsemblMetazoa"/>
</dbReference>
<dbReference type="PROSITE" id="PS01357">
    <property type="entry name" value="ZF_ZZ_1"/>
    <property type="match status" value="1"/>
</dbReference>
<evidence type="ECO:0000256" key="5">
    <source>
        <dbReference type="ARBA" id="ARBA00022771"/>
    </source>
</evidence>
<reference evidence="13" key="1">
    <citation type="submission" date="2013-10" db="EMBL/GenBank/DDBJ databases">
        <title>Genome sequencing of Onchocerca volvulus.</title>
        <authorList>
            <person name="Cotton J."/>
            <person name="Tsai J."/>
            <person name="Stanley E."/>
            <person name="Tracey A."/>
            <person name="Holroyd N."/>
            <person name="Lustigman S."/>
            <person name="Berriman M."/>
        </authorList>
    </citation>
    <scope>NUCLEOTIDE SEQUENCE</scope>
</reference>
<keyword evidence="13" id="KW-1185">Reference proteome</keyword>
<keyword evidence="4" id="KW-0479">Metal-binding</keyword>
<dbReference type="EnsemblMetazoa" id="OVOC1230.1">
    <property type="protein sequence ID" value="OVOC1230.1"/>
    <property type="gene ID" value="WBGene00238039"/>
</dbReference>
<dbReference type="SUPFAM" id="SSF57850">
    <property type="entry name" value="RING/U-box"/>
    <property type="match status" value="1"/>
</dbReference>
<feature type="coiled-coil region" evidence="10">
    <location>
        <begin position="428"/>
        <end position="492"/>
    </location>
</feature>
<evidence type="ECO:0000256" key="7">
    <source>
        <dbReference type="ARBA" id="ARBA00023054"/>
    </source>
</evidence>
<evidence type="ECO:0000259" key="11">
    <source>
        <dbReference type="PROSITE" id="PS50135"/>
    </source>
</evidence>
<dbReference type="InterPro" id="IPR015154">
    <property type="entry name" value="EF-hand_dom_typ2"/>
</dbReference>
<name>A0A8R1XUL1_ONCVO</name>
<proteinExistence type="inferred from homology"/>
<dbReference type="CDD" id="cd16244">
    <property type="entry name" value="EFh_DTN"/>
    <property type="match status" value="1"/>
</dbReference>
<dbReference type="GO" id="GO:0016014">
    <property type="term" value="C:dystrobrevin complex"/>
    <property type="evidence" value="ECO:0007669"/>
    <property type="project" value="EnsemblMetazoa"/>
</dbReference>
<dbReference type="GO" id="GO:0046716">
    <property type="term" value="P:muscle cell cellular homeostasis"/>
    <property type="evidence" value="ECO:0007669"/>
    <property type="project" value="EnsemblMetazoa"/>
</dbReference>
<dbReference type="GO" id="GO:0045202">
    <property type="term" value="C:synapse"/>
    <property type="evidence" value="ECO:0007669"/>
    <property type="project" value="TreeGrafter"/>
</dbReference>
<reference evidence="12" key="2">
    <citation type="submission" date="2022-06" db="UniProtKB">
        <authorList>
            <consortium name="EnsemblMetazoa"/>
        </authorList>
    </citation>
    <scope>IDENTIFICATION</scope>
</reference>
<dbReference type="Gene3D" id="3.30.60.90">
    <property type="match status" value="1"/>
</dbReference>
<dbReference type="InterPro" id="IPR011992">
    <property type="entry name" value="EF-hand-dom_pair"/>
</dbReference>
<evidence type="ECO:0000256" key="6">
    <source>
        <dbReference type="ARBA" id="ARBA00022833"/>
    </source>
</evidence>
<dbReference type="Pfam" id="PF09068">
    <property type="entry name" value="EF-hand_2"/>
    <property type="match status" value="1"/>
</dbReference>
<dbReference type="GO" id="GO:0008270">
    <property type="term" value="F:zinc ion binding"/>
    <property type="evidence" value="ECO:0007669"/>
    <property type="project" value="UniProtKB-KW"/>
</dbReference>
<dbReference type="InterPro" id="IPR050774">
    <property type="entry name" value="KCMF1/Dystrophin"/>
</dbReference>
<dbReference type="GO" id="GO:0045214">
    <property type="term" value="P:sarcomere organization"/>
    <property type="evidence" value="ECO:0007669"/>
    <property type="project" value="EnsemblMetazoa"/>
</dbReference>
<evidence type="ECO:0000256" key="9">
    <source>
        <dbReference type="PROSITE-ProRule" id="PRU00228"/>
    </source>
</evidence>
<dbReference type="Gene3D" id="1.10.238.10">
    <property type="entry name" value="EF-hand"/>
    <property type="match status" value="2"/>
</dbReference>
<dbReference type="InterPro" id="IPR043145">
    <property type="entry name" value="Znf_ZZ_sf"/>
</dbReference>
<comment type="subcellular location">
    <subcellularLocation>
        <location evidence="1 8">Cytoplasm</location>
    </subcellularLocation>
</comment>
<dbReference type="GO" id="GO:0005737">
    <property type="term" value="C:cytoplasm"/>
    <property type="evidence" value="ECO:0007669"/>
    <property type="project" value="UniProtKB-SubCell"/>
</dbReference>
<dbReference type="GO" id="GO:0007271">
    <property type="term" value="P:synaptic transmission, cholinergic"/>
    <property type="evidence" value="ECO:0007669"/>
    <property type="project" value="EnsemblMetazoa"/>
</dbReference>
<dbReference type="PROSITE" id="PS50135">
    <property type="entry name" value="ZF_ZZ_2"/>
    <property type="match status" value="1"/>
</dbReference>
<dbReference type="InterPro" id="IPR000433">
    <property type="entry name" value="Znf_ZZ"/>
</dbReference>
<dbReference type="GO" id="GO:0007626">
    <property type="term" value="P:locomotory behavior"/>
    <property type="evidence" value="ECO:0007669"/>
    <property type="project" value="EnsemblMetazoa"/>
</dbReference>
<evidence type="ECO:0000313" key="12">
    <source>
        <dbReference type="EnsemblMetazoa" id="OVOC1230.1"/>
    </source>
</evidence>
<keyword evidence="5 9" id="KW-0863">Zinc-finger</keyword>
<evidence type="ECO:0000256" key="2">
    <source>
        <dbReference type="ARBA" id="ARBA00009563"/>
    </source>
</evidence>
<keyword evidence="3 8" id="KW-0963">Cytoplasm</keyword>
<evidence type="ECO:0000256" key="8">
    <source>
        <dbReference type="PIRNR" id="PIRNR038204"/>
    </source>
</evidence>
<evidence type="ECO:0000256" key="10">
    <source>
        <dbReference type="SAM" id="Coils"/>
    </source>
</evidence>
<dbReference type="SMART" id="SM00291">
    <property type="entry name" value="ZnF_ZZ"/>
    <property type="match status" value="1"/>
</dbReference>
<dbReference type="PANTHER" id="PTHR12268">
    <property type="entry name" value="E3 UBIQUITIN-PROTEIN LIGASE KCMF1"/>
    <property type="match status" value="1"/>
</dbReference>
<dbReference type="PIRSF" id="PIRSF038204">
    <property type="entry name" value="Distrobrevin"/>
    <property type="match status" value="1"/>
</dbReference>
<dbReference type="PANTHER" id="PTHR12268:SF27">
    <property type="entry name" value="DYSTROBREVIN, ISOFORM F"/>
    <property type="match status" value="1"/>
</dbReference>
<keyword evidence="7 10" id="KW-0175">Coiled coil</keyword>
<sequence length="574" mass="65074">MDASTVNDAIVIELQMLIDEMRLQDFDSIRFATYRCACKLRFVQKKTNVHLVDIWNMIESFRENGLNALPITSQVTAFNSSSGDIALITIHMVKISRLELLLATIFHNLNKRLPVAQHIDTDKSISLLLSFLVGAYDRQQTGRLTVFAIKIALATLCTGKLMDKLRYAFSQVSNSSGTMEWDKFSDYLQQVLALATAVFEGPTFGYTETALEQCFQKDQQVNLNAFLDVMLADPCPPCLMWLPLLHRIASVENVYHPVVCDACQVRSFTGFRYKCQRCTNYQLCAQCFWRGRTSSGHSNEHEMKEYSSYKSPGRQLAHSIHKSLRCVPVPNRSTHPIFPERPERPLDLANIVPITPASRRRFSEDLKDWTSQILPGQFPVTNGSAMDDEHKLIARYSAKLSGRTQYPFVLPKDRTTSMDENLNEKTLITRLEEENGEMMREMEMLKQQQELENTDEQLNGLRERKAQLEEKMRVMQQTRRQLMQQLEVLMLELNQSKGGSMGAIPESLIGIGSRVSTAFRDRAMQRASSVPAAQLQGDLLHAADDITNNMSTLLRELGQAQKDVINGGDGTESN</sequence>
<dbReference type="Pfam" id="PF09069">
    <property type="entry name" value="EF-hand_3"/>
    <property type="match status" value="1"/>
</dbReference>
<dbReference type="EMBL" id="CMVM020000033">
    <property type="status" value="NOT_ANNOTATED_CDS"/>
    <property type="molecule type" value="Genomic_DNA"/>
</dbReference>
<dbReference type="CDD" id="cd02334">
    <property type="entry name" value="ZZ_dystrophin"/>
    <property type="match status" value="1"/>
</dbReference>